<keyword evidence="1" id="KW-1133">Transmembrane helix</keyword>
<keyword evidence="1" id="KW-0472">Membrane</keyword>
<dbReference type="InterPro" id="IPR001036">
    <property type="entry name" value="Acrflvin-R"/>
</dbReference>
<feature type="transmembrane region" description="Helical" evidence="1">
    <location>
        <begin position="354"/>
        <end position="377"/>
    </location>
</feature>
<protein>
    <submittedName>
        <fullName evidence="2">Efflux RND transporter permease subunit</fullName>
    </submittedName>
</protein>
<dbReference type="SUPFAM" id="SSF82693">
    <property type="entry name" value="Multidrug efflux transporter AcrB pore domain, PN1, PN2, PC1 and PC2 subdomains"/>
    <property type="match status" value="2"/>
</dbReference>
<feature type="transmembrane region" description="Helical" evidence="1">
    <location>
        <begin position="12"/>
        <end position="30"/>
    </location>
</feature>
<reference evidence="2 3" key="1">
    <citation type="submission" date="2023-04" db="EMBL/GenBank/DDBJ databases">
        <title>A novel bacteria isolated from coastal sediment.</title>
        <authorList>
            <person name="Liu X.-J."/>
            <person name="Du Z.-J."/>
        </authorList>
    </citation>
    <scope>NUCLEOTIDE SEQUENCE [LARGE SCALE GENOMIC DNA]</scope>
    <source>
        <strain evidence="2 3">SDUM461003</strain>
    </source>
</reference>
<feature type="transmembrane region" description="Helical" evidence="1">
    <location>
        <begin position="525"/>
        <end position="546"/>
    </location>
</feature>
<feature type="transmembrane region" description="Helical" evidence="1">
    <location>
        <begin position="453"/>
        <end position="470"/>
    </location>
</feature>
<dbReference type="EMBL" id="JARXHW010000028">
    <property type="protein sequence ID" value="MDQ8208274.1"/>
    <property type="molecule type" value="Genomic_DNA"/>
</dbReference>
<proteinExistence type="predicted"/>
<feature type="transmembrane region" description="Helical" evidence="1">
    <location>
        <begin position="916"/>
        <end position="936"/>
    </location>
</feature>
<name>A0ABU1AVU0_9BACT</name>
<feature type="transmembrane region" description="Helical" evidence="1">
    <location>
        <begin position="942"/>
        <end position="967"/>
    </location>
</feature>
<feature type="transmembrane region" description="Helical" evidence="1">
    <location>
        <begin position="1019"/>
        <end position="1042"/>
    </location>
</feature>
<dbReference type="Gene3D" id="3.30.70.1320">
    <property type="entry name" value="Multidrug efflux transporter AcrB pore domain like"/>
    <property type="match status" value="1"/>
</dbReference>
<dbReference type="Gene3D" id="3.30.70.1440">
    <property type="entry name" value="Multidrug efflux transporter AcrB pore domain"/>
    <property type="match status" value="1"/>
</dbReference>
<organism evidence="2 3">
    <name type="scientific">Thalassobacterium maritimum</name>
    <dbReference type="NCBI Taxonomy" id="3041265"/>
    <lineage>
        <taxon>Bacteria</taxon>
        <taxon>Pseudomonadati</taxon>
        <taxon>Verrucomicrobiota</taxon>
        <taxon>Opitutia</taxon>
        <taxon>Puniceicoccales</taxon>
        <taxon>Coraliomargaritaceae</taxon>
        <taxon>Thalassobacterium</taxon>
    </lineage>
</organism>
<gene>
    <name evidence="2" type="ORF">QEH52_12190</name>
</gene>
<feature type="transmembrane region" description="Helical" evidence="1">
    <location>
        <begin position="425"/>
        <end position="447"/>
    </location>
</feature>
<dbReference type="Gene3D" id="3.30.70.1430">
    <property type="entry name" value="Multidrug efflux transporter AcrB pore domain"/>
    <property type="match status" value="2"/>
</dbReference>
<dbReference type="RefSeq" id="WP_308950788.1">
    <property type="nucleotide sequence ID" value="NZ_JARXHW010000028.1"/>
</dbReference>
<evidence type="ECO:0000256" key="1">
    <source>
        <dbReference type="SAM" id="Phobius"/>
    </source>
</evidence>
<comment type="caution">
    <text evidence="2">The sequence shown here is derived from an EMBL/GenBank/DDBJ whole genome shotgun (WGS) entry which is preliminary data.</text>
</comment>
<dbReference type="Gene3D" id="1.20.1640.10">
    <property type="entry name" value="Multidrug efflux transporter AcrB transmembrane domain"/>
    <property type="match status" value="2"/>
</dbReference>
<keyword evidence="3" id="KW-1185">Reference proteome</keyword>
<dbReference type="Pfam" id="PF00873">
    <property type="entry name" value="ACR_tran"/>
    <property type="match status" value="1"/>
</dbReference>
<dbReference type="Gene3D" id="3.30.2090.10">
    <property type="entry name" value="Multidrug efflux transporter AcrB TolC docking domain, DN and DC subdomains"/>
    <property type="match status" value="2"/>
</dbReference>
<evidence type="ECO:0000313" key="3">
    <source>
        <dbReference type="Proteomes" id="UP001225316"/>
    </source>
</evidence>
<dbReference type="InterPro" id="IPR027463">
    <property type="entry name" value="AcrB_DN_DC_subdom"/>
</dbReference>
<feature type="transmembrane region" description="Helical" evidence="1">
    <location>
        <begin position="327"/>
        <end position="347"/>
    </location>
</feature>
<feature type="transmembrane region" description="Helical" evidence="1">
    <location>
        <begin position="890"/>
        <end position="909"/>
    </location>
</feature>
<accession>A0ABU1AVU0</accession>
<sequence length="1062" mass="116169">MIRWFTQNGVAANLLAGIIIVAGLFTAMSIKLELFPELDLDMVSVAVPYPGAAPEEVESGIIELIEDRIQDVDGVKKITATAGEGYGSVLVEVERGYDATEVSDKIKVRVDAIDNFPEEAEEPQVEELLIRNEVISLAVYGDADVKTLKEIAEYIRDELNVRERITQVDIKGVAEFEISINVSEIALRQYGLTFDDVVQAIRNTSVDIPGGSIKSRGGEILLRTTGKAYTGAGFEDMPVITRADGSVVRVRDLASVEDGFVDDPLITEFNGQRAVLLRIYAVGDESALDVSGRVQSFAQTIDADLPAGIQVEAFRDFTYYLKGRLQMLIENGLYGLLLVLLILTLFLRPSLAFFVMLGIPISFLGSMLFLPMLGISINLASLFGFILVLGIVVDDAIIVGESVFTQFQKHGGPGVEASVAGTKRVSIPVTFAVLTTIVAFLPILTIPGFLGKFFYPIPVVVIATLIWSLIESKLVLPYHLTLCNVGGGSRGEINWLQRQQRKVADGLERFIEHRYRPVLKRAIQFRYATVAAFVGTLMIMFGMLAGKHLPFVFFPPVPSDYIVAKLVMPEGTPVELTTRAIEQMNDGLNQLIEEVKEEGHGEPFDNVVITIGGQPFEGNGDPINASGSNTGTHIAEIAVELVKREDLPGGGNIESLSAPNLANRWRDMIGPVAGVKELSFNANAAGAAGMPIDIQLSGRDFDSLQAASEAIKAKLATYEGLFDIKDNYSSGKREIKLDIRPSAEPLGLRQSDLGRQVRAAFYGVEAQRIQRGRDDIKVMVRYPLDERQSVENLEDLRIRTFDGHEVPFDEVADFKITDGFSSITRVDRRRVINITADADKNIADLGLIKADLKGKQELDGFLSSLMKDYPGVSWTFEGEAREQADIFASLQQMTLIALFIIYALLAIPLKSYIQPVIVMIVIPFGLIGAIGGHIIMGQPMSILSVLGFVALAGVVVNDSLVLVDFINQERAQGMPLRKAIEEAGALRFRPIILTSLTTFAGLLPVLFETSLQAQFLIPMAISLSFGVLFATFITLLLVPAFYSILEDLRETCVGNKHSNKRA</sequence>
<feature type="transmembrane region" description="Helical" evidence="1">
    <location>
        <begin position="383"/>
        <end position="404"/>
    </location>
</feature>
<dbReference type="Proteomes" id="UP001225316">
    <property type="component" value="Unassembled WGS sequence"/>
</dbReference>
<evidence type="ECO:0000313" key="2">
    <source>
        <dbReference type="EMBL" id="MDQ8208274.1"/>
    </source>
</evidence>
<dbReference type="PANTHER" id="PTHR32063:SF33">
    <property type="entry name" value="RND SUPERFAMILY EFFLUX PUMP PERMEASE COMPONENT"/>
    <property type="match status" value="1"/>
</dbReference>
<dbReference type="PRINTS" id="PR00702">
    <property type="entry name" value="ACRIFLAVINRP"/>
</dbReference>
<feature type="transmembrane region" description="Helical" evidence="1">
    <location>
        <begin position="988"/>
        <end position="1007"/>
    </location>
</feature>
<dbReference type="SUPFAM" id="SSF82866">
    <property type="entry name" value="Multidrug efflux transporter AcrB transmembrane domain"/>
    <property type="match status" value="2"/>
</dbReference>
<dbReference type="SUPFAM" id="SSF82714">
    <property type="entry name" value="Multidrug efflux transporter AcrB TolC docking domain, DN and DC subdomains"/>
    <property type="match status" value="2"/>
</dbReference>
<keyword evidence="1" id="KW-0812">Transmembrane</keyword>
<dbReference type="PANTHER" id="PTHR32063">
    <property type="match status" value="1"/>
</dbReference>